<dbReference type="PANTHER" id="PTHR19321:SF6">
    <property type="entry name" value="PROTEIN REGULATOR OF CYTOKINESIS 1"/>
    <property type="match status" value="1"/>
</dbReference>
<dbReference type="eggNOG" id="KOG4302">
    <property type="taxonomic scope" value="Eukaryota"/>
</dbReference>
<dbReference type="InterPro" id="IPR007145">
    <property type="entry name" value="MAP65_Ase1_PRC1"/>
</dbReference>
<dbReference type="Pfam" id="PF03999">
    <property type="entry name" value="MAP65_ASE1"/>
    <property type="match status" value="1"/>
</dbReference>
<gene>
    <name evidence="2" type="ORF">UY3_04244</name>
</gene>
<proteinExistence type="predicted"/>
<dbReference type="EMBL" id="KB519360">
    <property type="protein sequence ID" value="EMP38549.1"/>
    <property type="molecule type" value="Genomic_DNA"/>
</dbReference>
<dbReference type="GO" id="GO:0008017">
    <property type="term" value="F:microtubule binding"/>
    <property type="evidence" value="ECO:0007669"/>
    <property type="project" value="InterPro"/>
</dbReference>
<name>M7BMT1_CHEMY</name>
<dbReference type="GO" id="GO:0005737">
    <property type="term" value="C:cytoplasm"/>
    <property type="evidence" value="ECO:0007669"/>
    <property type="project" value="TreeGrafter"/>
</dbReference>
<keyword evidence="3" id="KW-1185">Reference proteome</keyword>
<evidence type="ECO:0000313" key="2">
    <source>
        <dbReference type="EMBL" id="EMP38549.1"/>
    </source>
</evidence>
<feature type="coiled-coil region" evidence="1">
    <location>
        <begin position="41"/>
        <end position="129"/>
    </location>
</feature>
<dbReference type="STRING" id="8469.M7BMT1"/>
<evidence type="ECO:0000256" key="1">
    <source>
        <dbReference type="SAM" id="Coils"/>
    </source>
</evidence>
<dbReference type="PANTHER" id="PTHR19321">
    <property type="entry name" value="PROTEIN REGULATOR OF CYTOKINESIS 1 PRC1-RELATED"/>
    <property type="match status" value="1"/>
</dbReference>
<reference evidence="3" key="1">
    <citation type="journal article" date="2013" name="Nat. Genet.">
        <title>The draft genomes of soft-shell turtle and green sea turtle yield insights into the development and evolution of the turtle-specific body plan.</title>
        <authorList>
            <person name="Wang Z."/>
            <person name="Pascual-Anaya J."/>
            <person name="Zadissa A."/>
            <person name="Li W."/>
            <person name="Niimura Y."/>
            <person name="Huang Z."/>
            <person name="Li C."/>
            <person name="White S."/>
            <person name="Xiong Z."/>
            <person name="Fang D."/>
            <person name="Wang B."/>
            <person name="Ming Y."/>
            <person name="Chen Y."/>
            <person name="Zheng Y."/>
            <person name="Kuraku S."/>
            <person name="Pignatelli M."/>
            <person name="Herrero J."/>
            <person name="Beal K."/>
            <person name="Nozawa M."/>
            <person name="Li Q."/>
            <person name="Wang J."/>
            <person name="Zhang H."/>
            <person name="Yu L."/>
            <person name="Shigenobu S."/>
            <person name="Wang J."/>
            <person name="Liu J."/>
            <person name="Flicek P."/>
            <person name="Searle S."/>
            <person name="Wang J."/>
            <person name="Kuratani S."/>
            <person name="Yin Y."/>
            <person name="Aken B."/>
            <person name="Zhang G."/>
            <person name="Irie N."/>
        </authorList>
    </citation>
    <scope>NUCLEOTIDE SEQUENCE [LARGE SCALE GENOMIC DNA]</scope>
</reference>
<dbReference type="GO" id="GO:0051256">
    <property type="term" value="P:mitotic spindle midzone assembly"/>
    <property type="evidence" value="ECO:0007669"/>
    <property type="project" value="TreeGrafter"/>
</dbReference>
<protein>
    <submittedName>
        <fullName evidence="2">Protein regulator of cytokinesis 1</fullName>
    </submittedName>
</protein>
<dbReference type="AlphaFoldDB" id="M7BMT1"/>
<organism evidence="2 3">
    <name type="scientific">Chelonia mydas</name>
    <name type="common">Green sea-turtle</name>
    <name type="synonym">Chelonia agassizi</name>
    <dbReference type="NCBI Taxonomy" id="8469"/>
    <lineage>
        <taxon>Eukaryota</taxon>
        <taxon>Metazoa</taxon>
        <taxon>Chordata</taxon>
        <taxon>Craniata</taxon>
        <taxon>Vertebrata</taxon>
        <taxon>Euteleostomi</taxon>
        <taxon>Archelosauria</taxon>
        <taxon>Testudinata</taxon>
        <taxon>Testudines</taxon>
        <taxon>Cryptodira</taxon>
        <taxon>Durocryptodira</taxon>
        <taxon>Americhelydia</taxon>
        <taxon>Chelonioidea</taxon>
        <taxon>Cheloniidae</taxon>
        <taxon>Chelonia</taxon>
    </lineage>
</organism>
<sequence length="564" mass="65893">MPRTPRKSEVLASSLVSSVNHALGKLLDIWHQIGIKEEMQLERMQAVKQHIEDLLNEMITEECQLKERIESSIERRKKELTSLRNELSLDPYLMEKDLRLALDATLKEKNERLEELKQLQQQDEKLCAELFATPYYIPTGSIPSRSQLEELKEHVRMRSDEKKQCLEVFLRLRNEIRQYNEEIGHTPDSTLEKEVLSDDEEPFCLASKNIEALQMLVNKLQLKKESVISTREALKEKVRLLWNRLHWPVEKQEQCKMNIKGSITQEVTMWEEELLRLEELKKESLKGVIGKVRQELDLYWEKCLYSTEQRSAFHPYYDDNFTEDLLNQHDEEVMKMKLLYEKNKALYDGIAKWEATWKQFMELEKKSTNPNRLVNRGGTLLKEERERSKIHKLLTKLGEELKRGIESWEKEQGCNFLIEGQRFLDYMANQWEQHKLKKEQERLHGVTNLTVLRAASCISLTSTGTCPAAVARTPIPVCKWVGSVFGWLCDYYIFSQLRVEEPPNLYEAISTRKVKFVSASDLQKGLTDIRIHGYKADIHGFAGLYPGTQKSRSSSEIISGVIPF</sequence>
<keyword evidence="1" id="KW-0175">Coiled coil</keyword>
<dbReference type="GO" id="GO:1990023">
    <property type="term" value="C:mitotic spindle midzone"/>
    <property type="evidence" value="ECO:0007669"/>
    <property type="project" value="TreeGrafter"/>
</dbReference>
<dbReference type="Gene3D" id="1.20.58.1520">
    <property type="match status" value="1"/>
</dbReference>
<dbReference type="Proteomes" id="UP000031443">
    <property type="component" value="Unassembled WGS sequence"/>
</dbReference>
<evidence type="ECO:0000313" key="3">
    <source>
        <dbReference type="Proteomes" id="UP000031443"/>
    </source>
</evidence>
<accession>M7BMT1</accession>